<feature type="region of interest" description="Disordered" evidence="1">
    <location>
        <begin position="718"/>
        <end position="743"/>
    </location>
</feature>
<proteinExistence type="predicted"/>
<feature type="region of interest" description="Disordered" evidence="1">
    <location>
        <begin position="1"/>
        <end position="45"/>
    </location>
</feature>
<reference evidence="2" key="1">
    <citation type="journal article" date="2020" name="Nat. Ecol. Evol.">
        <title>Deeply conserved synteny resolves early events in vertebrate evolution.</title>
        <authorList>
            <person name="Simakov O."/>
            <person name="Marletaz F."/>
            <person name="Yue J.X."/>
            <person name="O'Connell B."/>
            <person name="Jenkins J."/>
            <person name="Brandt A."/>
            <person name="Calef R."/>
            <person name="Tung C.H."/>
            <person name="Huang T.K."/>
            <person name="Schmutz J."/>
            <person name="Satoh N."/>
            <person name="Yu J.K."/>
            <person name="Putnam N.H."/>
            <person name="Green R.E."/>
            <person name="Rokhsar D.S."/>
        </authorList>
    </citation>
    <scope>NUCLEOTIDE SEQUENCE [LARGE SCALE GENOMIC DNA]</scope>
    <source>
        <strain evidence="2">S238N-H82</strain>
    </source>
</reference>
<dbReference type="OMA" id="HTSAEDM"/>
<feature type="compositionally biased region" description="Basic and acidic residues" evidence="1">
    <location>
        <begin position="581"/>
        <end position="591"/>
    </location>
</feature>
<accession>A0A9J7MDT3</accession>
<feature type="region of interest" description="Disordered" evidence="1">
    <location>
        <begin position="304"/>
        <end position="333"/>
    </location>
</feature>
<dbReference type="AlphaFoldDB" id="A0A9J7MDT3"/>
<dbReference type="KEGG" id="bfo:118431148"/>
<feature type="compositionally biased region" description="Basic and acidic residues" evidence="1">
    <location>
        <begin position="1"/>
        <end position="20"/>
    </location>
</feature>
<organism evidence="2 3">
    <name type="scientific">Branchiostoma floridae</name>
    <name type="common">Florida lancelet</name>
    <name type="synonym">Amphioxus</name>
    <dbReference type="NCBI Taxonomy" id="7739"/>
    <lineage>
        <taxon>Eukaryota</taxon>
        <taxon>Metazoa</taxon>
        <taxon>Chordata</taxon>
        <taxon>Cephalochordata</taxon>
        <taxon>Leptocardii</taxon>
        <taxon>Amphioxiformes</taxon>
        <taxon>Branchiostomatidae</taxon>
        <taxon>Branchiostoma</taxon>
    </lineage>
</organism>
<evidence type="ECO:0000313" key="2">
    <source>
        <dbReference type="Proteomes" id="UP000001554"/>
    </source>
</evidence>
<feature type="region of interest" description="Disordered" evidence="1">
    <location>
        <begin position="641"/>
        <end position="706"/>
    </location>
</feature>
<sequence>MGNKQDGGERVREVVKRPENVKNNSNGRSRTRRFRTNSHSTGKRKHKVIRLSTQQQCCLRNPGDFVRRRNPSTKCANYVEVDRQEYEMVDDAEGRDICTGKTSNNKQDEHRDDVAVCWLEDDGTESEDSEQSLIYSSGNGSDGDVEEGGYRASVCFFNVLVSVVSKLPNCPSICFIFFKLECRVRMLPRNRKSPGLRRSLSDFDISYDESGIRSPTGMPKICRSTSDEYWSNIRGSASDFCISNTSVEDMYGPVRLLDQETSSMSALQMSDLDVRCYVKKEVIGNDNKRKHTAPTIDRRVAERLRSTKPWAKQQCKDDKGSSNKKKRNKERVSGVAERLLYNAPPMEYVEDSSDEKLSDENLVIMGSFKAGEDNTSRRRSSQPIGAGANILSGFVTGAKTFLRIPEKSTVEDRGRYEDHIPSIVHNMVIGEDAGKKQEENSSLLDRCKKFFASWTTGESEKRRPAFVGSWEGGEDTGSHRDAGNSGFINSLKESLWGDSPRGTREQFGWDGDQRKPPISSWVGGEDTERDKSNATEDSGPLGFLVNRVRSFWMPSDRAGRAGKEGKSAGSVLTGSWAGGEDTGRDQEERKGPPSFMDKLPSLTISPPPDEKSNRNTDNKETLGWLSPQTWWSAVKDLFGTESNEKADPSWAGPACRRKGYRRKSYDKNSEQNTLNVPPVSWWPGNKNTKRRRGSNLSSDFSDSSFSMSDLDWFSKVAGRKKTERRRKKTDRKATLGPFQGIWD</sequence>
<dbReference type="OrthoDB" id="10058861at2759"/>
<evidence type="ECO:0000256" key="1">
    <source>
        <dbReference type="SAM" id="MobiDB-lite"/>
    </source>
</evidence>
<feature type="compositionally biased region" description="Low complexity" evidence="1">
    <location>
        <begin position="694"/>
        <end position="706"/>
    </location>
</feature>
<feature type="compositionally biased region" description="Basic residues" evidence="1">
    <location>
        <begin position="29"/>
        <end position="45"/>
    </location>
</feature>
<protein>
    <submittedName>
        <fullName evidence="3">Uncharacterized protein LOC118431148 isoform X1</fullName>
    </submittedName>
</protein>
<reference evidence="3" key="2">
    <citation type="submission" date="2025-08" db="UniProtKB">
        <authorList>
            <consortium name="RefSeq"/>
        </authorList>
    </citation>
    <scope>IDENTIFICATION</scope>
    <source>
        <strain evidence="3">S238N-H82</strain>
        <tissue evidence="3">Testes</tissue>
    </source>
</reference>
<dbReference type="RefSeq" id="XP_035698159.1">
    <property type="nucleotide sequence ID" value="XM_035842266.1"/>
</dbReference>
<keyword evidence="2" id="KW-1185">Reference proteome</keyword>
<dbReference type="GeneID" id="118431148"/>
<dbReference type="Proteomes" id="UP000001554">
    <property type="component" value="Chromosome 14"/>
</dbReference>
<feature type="compositionally biased region" description="Basic and acidic residues" evidence="1">
    <location>
        <begin position="608"/>
        <end position="620"/>
    </location>
</feature>
<feature type="region of interest" description="Disordered" evidence="1">
    <location>
        <begin position="493"/>
        <end position="540"/>
    </location>
</feature>
<name>A0A9J7MDT3_BRAFL</name>
<gene>
    <name evidence="3" type="primary">LOC118431148</name>
</gene>
<feature type="region of interest" description="Disordered" evidence="1">
    <location>
        <begin position="467"/>
        <end position="486"/>
    </location>
</feature>
<feature type="region of interest" description="Disordered" evidence="1">
    <location>
        <begin position="556"/>
        <end position="623"/>
    </location>
</feature>
<feature type="compositionally biased region" description="Basic and acidic residues" evidence="1">
    <location>
        <begin position="557"/>
        <end position="566"/>
    </location>
</feature>
<feature type="compositionally biased region" description="Basic residues" evidence="1">
    <location>
        <begin position="718"/>
        <end position="730"/>
    </location>
</feature>
<evidence type="ECO:0000313" key="3">
    <source>
        <dbReference type="RefSeq" id="XP_035698159.1"/>
    </source>
</evidence>